<dbReference type="STRING" id="479431.Namu_0669"/>
<name>C8X8A8_NAKMY</name>
<organism evidence="2 3">
    <name type="scientific">Nakamurella multipartita (strain ATCC 700099 / DSM 44233 / CIP 104796 / JCM 9543 / NBRC 105858 / Y-104)</name>
    <name type="common">Microsphaera multipartita</name>
    <dbReference type="NCBI Taxonomy" id="479431"/>
    <lineage>
        <taxon>Bacteria</taxon>
        <taxon>Bacillati</taxon>
        <taxon>Actinomycetota</taxon>
        <taxon>Actinomycetes</taxon>
        <taxon>Nakamurellales</taxon>
        <taxon>Nakamurellaceae</taxon>
        <taxon>Nakamurella</taxon>
    </lineage>
</organism>
<protein>
    <submittedName>
        <fullName evidence="2">Uncharacterized protein</fullName>
    </submittedName>
</protein>
<dbReference type="InParanoid" id="C8X8A8"/>
<dbReference type="HOGENOM" id="CLU_1319728_0_0_11"/>
<evidence type="ECO:0000313" key="3">
    <source>
        <dbReference type="Proteomes" id="UP000002218"/>
    </source>
</evidence>
<dbReference type="EMBL" id="CP001737">
    <property type="protein sequence ID" value="ACV77084.1"/>
    <property type="molecule type" value="Genomic_DNA"/>
</dbReference>
<evidence type="ECO:0000313" key="2">
    <source>
        <dbReference type="EMBL" id="ACV77084.1"/>
    </source>
</evidence>
<proteinExistence type="predicted"/>
<accession>C8X8A8</accession>
<reference evidence="3" key="1">
    <citation type="submission" date="2009-09" db="EMBL/GenBank/DDBJ databases">
        <title>The complete genome of Nakamurella multipartita DSM 44233.</title>
        <authorList>
            <consortium name="US DOE Joint Genome Institute (JGI-PGF)"/>
            <person name="Lucas S."/>
            <person name="Copeland A."/>
            <person name="Lapidus A."/>
            <person name="Glavina del Rio T."/>
            <person name="Dalin E."/>
            <person name="Tice H."/>
            <person name="Bruce D."/>
            <person name="Goodwin L."/>
            <person name="Pitluck S."/>
            <person name="Kyrpides N."/>
            <person name="Mavromatis K."/>
            <person name="Ivanova N."/>
            <person name="Ovchinnikova G."/>
            <person name="Sims D."/>
            <person name="Meincke L."/>
            <person name="Brettin T."/>
            <person name="Detter J.C."/>
            <person name="Han C."/>
            <person name="Larimer F."/>
            <person name="Land M."/>
            <person name="Hauser L."/>
            <person name="Markowitz V."/>
            <person name="Cheng J.-F."/>
            <person name="Hugenholtz P."/>
            <person name="Woyke T."/>
            <person name="Wu D."/>
            <person name="Klenk H.-P."/>
            <person name="Eisen J.A."/>
        </authorList>
    </citation>
    <scope>NUCLEOTIDE SEQUENCE [LARGE SCALE GENOMIC DNA]</scope>
    <source>
        <strain evidence="3">ATCC 700099 / DSM 44233 / CIP 104796 / JCM 9543 / NBRC 105858 / Y-104</strain>
    </source>
</reference>
<dbReference type="KEGG" id="nml:Namu_0669"/>
<feature type="region of interest" description="Disordered" evidence="1">
    <location>
        <begin position="192"/>
        <end position="218"/>
    </location>
</feature>
<dbReference type="AlphaFoldDB" id="C8X8A8"/>
<dbReference type="eggNOG" id="ENOG50330KC">
    <property type="taxonomic scope" value="Bacteria"/>
</dbReference>
<sequence length="218" mass="24183" precursor="true">MTVSFFPSFPGDELDWVTLDVTPPPLISRWDCPPGDVRPEPVALSVELGRSASTVVLIEGARVYPDGVVLRLTVRVREQPAELRRRVFQQLSVSHGRGMLHLALPPGGLRWGVEFADGQRVTSLDDYSPHTDRPPEVMPADWVPDRPVMRGLGRVDTFGAAWARDIWLWPLPPPGPLRLVCAWPDRGVPETATSIDAGPLRDAAARARPEWPVDPEDR</sequence>
<reference evidence="2 3" key="2">
    <citation type="journal article" date="2010" name="Stand. Genomic Sci.">
        <title>Complete genome sequence of Nakamurella multipartita type strain (Y-104).</title>
        <authorList>
            <person name="Tice H."/>
            <person name="Mayilraj S."/>
            <person name="Sims D."/>
            <person name="Lapidus A."/>
            <person name="Nolan M."/>
            <person name="Lucas S."/>
            <person name="Glavina Del Rio T."/>
            <person name="Copeland A."/>
            <person name="Cheng J.F."/>
            <person name="Meincke L."/>
            <person name="Bruce D."/>
            <person name="Goodwin L."/>
            <person name="Pitluck S."/>
            <person name="Ivanova N."/>
            <person name="Mavromatis K."/>
            <person name="Ovchinnikova G."/>
            <person name="Pati A."/>
            <person name="Chen A."/>
            <person name="Palaniappan K."/>
            <person name="Land M."/>
            <person name="Hauser L."/>
            <person name="Chang Y.J."/>
            <person name="Jeffries C.D."/>
            <person name="Detter J.C."/>
            <person name="Brettin T."/>
            <person name="Rohde M."/>
            <person name="Goker M."/>
            <person name="Bristow J."/>
            <person name="Eisen J.A."/>
            <person name="Markowitz V."/>
            <person name="Hugenholtz P."/>
            <person name="Kyrpides N.C."/>
            <person name="Klenk H.P."/>
            <person name="Chen F."/>
        </authorList>
    </citation>
    <scope>NUCLEOTIDE SEQUENCE [LARGE SCALE GENOMIC DNA]</scope>
    <source>
        <strain evidence="3">ATCC 700099 / DSM 44233 / CIP 104796 / JCM 9543 / NBRC 105858 / Y-104</strain>
    </source>
</reference>
<dbReference type="RefSeq" id="WP_015746000.1">
    <property type="nucleotide sequence ID" value="NC_013235.1"/>
</dbReference>
<dbReference type="OrthoDB" id="5186655at2"/>
<dbReference type="Proteomes" id="UP000002218">
    <property type="component" value="Chromosome"/>
</dbReference>
<gene>
    <name evidence="2" type="ordered locus">Namu_0669</name>
</gene>
<keyword evidence="3" id="KW-1185">Reference proteome</keyword>
<evidence type="ECO:0000256" key="1">
    <source>
        <dbReference type="SAM" id="MobiDB-lite"/>
    </source>
</evidence>